<evidence type="ECO:0000256" key="1">
    <source>
        <dbReference type="ARBA" id="ARBA00022448"/>
    </source>
</evidence>
<dbReference type="OrthoDB" id="7188196at2"/>
<dbReference type="GO" id="GO:0015031">
    <property type="term" value="P:protein transport"/>
    <property type="evidence" value="ECO:0007669"/>
    <property type="project" value="UniProtKB-KW"/>
</dbReference>
<dbReference type="RefSeq" id="WP_127741730.1">
    <property type="nucleotide sequence ID" value="NZ_SACN01000001.1"/>
</dbReference>
<sequence length="204" mass="21569">MTFIVVHADQAATLLADDPLISAHDMRSVNGALDLFGEAGLLRQSVHDSIEAARFTAREEGKAEGLAEGRATAEEEGRAELFRLAMRDGEERRKRQSEIASIALEVVRRIAGDIGDPAFVAGLAERAAAALAPETAATIRVPPAAFDAVTARVAHHNAISVEADPTLEGTDCVVETALGRTLAGLDTQIAQIEAAWKDAARHDA</sequence>
<reference evidence="3 4" key="1">
    <citation type="submission" date="2019-01" db="EMBL/GenBank/DDBJ databases">
        <authorList>
            <person name="Chen W.-M."/>
        </authorList>
    </citation>
    <scope>NUCLEOTIDE SEQUENCE [LARGE SCALE GENOMIC DNA]</scope>
    <source>
        <strain evidence="3 4">CCP-7</strain>
    </source>
</reference>
<comment type="caution">
    <text evidence="3">The sequence shown here is derived from an EMBL/GenBank/DDBJ whole genome shotgun (WGS) entry which is preliminary data.</text>
</comment>
<evidence type="ECO:0000313" key="4">
    <source>
        <dbReference type="Proteomes" id="UP000282971"/>
    </source>
</evidence>
<evidence type="ECO:0000313" key="3">
    <source>
        <dbReference type="EMBL" id="RVT93281.1"/>
    </source>
</evidence>
<accession>A0A437M6D1</accession>
<dbReference type="PANTHER" id="PTHR34982:SF1">
    <property type="entry name" value="FLAGELLAR ASSEMBLY PROTEIN FLIH"/>
    <property type="match status" value="1"/>
</dbReference>
<keyword evidence="4" id="KW-1185">Reference proteome</keyword>
<keyword evidence="1" id="KW-0813">Transport</keyword>
<organism evidence="3 4">
    <name type="scientific">Sphingomonas crocodyli</name>
    <dbReference type="NCBI Taxonomy" id="1979270"/>
    <lineage>
        <taxon>Bacteria</taxon>
        <taxon>Pseudomonadati</taxon>
        <taxon>Pseudomonadota</taxon>
        <taxon>Alphaproteobacteria</taxon>
        <taxon>Sphingomonadales</taxon>
        <taxon>Sphingomonadaceae</taxon>
        <taxon>Sphingomonas</taxon>
    </lineage>
</organism>
<dbReference type="GO" id="GO:0005829">
    <property type="term" value="C:cytosol"/>
    <property type="evidence" value="ECO:0007669"/>
    <property type="project" value="TreeGrafter"/>
</dbReference>
<dbReference type="EMBL" id="SACN01000001">
    <property type="protein sequence ID" value="RVT93281.1"/>
    <property type="molecule type" value="Genomic_DNA"/>
</dbReference>
<dbReference type="PANTHER" id="PTHR34982">
    <property type="entry name" value="YOP PROTEINS TRANSLOCATION PROTEIN L"/>
    <property type="match status" value="1"/>
</dbReference>
<protein>
    <submittedName>
        <fullName evidence="3">Uncharacterized protein</fullName>
    </submittedName>
</protein>
<keyword evidence="2" id="KW-0653">Protein transport</keyword>
<gene>
    <name evidence="3" type="ORF">EOD43_05170</name>
</gene>
<dbReference type="Proteomes" id="UP000282971">
    <property type="component" value="Unassembled WGS sequence"/>
</dbReference>
<dbReference type="AlphaFoldDB" id="A0A437M6D1"/>
<dbReference type="InterPro" id="IPR051472">
    <property type="entry name" value="T3SS_Stator/FliH"/>
</dbReference>
<evidence type="ECO:0000256" key="2">
    <source>
        <dbReference type="ARBA" id="ARBA00022927"/>
    </source>
</evidence>
<name>A0A437M6D1_9SPHN</name>
<proteinExistence type="predicted"/>